<dbReference type="PANTHER" id="PTHR35186:SF4">
    <property type="entry name" value="PRION-INHIBITION AND PROPAGATION HELO DOMAIN-CONTAINING PROTEIN"/>
    <property type="match status" value="1"/>
</dbReference>
<accession>A0AAJ0B3B1</accession>
<evidence type="ECO:0000313" key="3">
    <source>
        <dbReference type="Proteomes" id="UP001239445"/>
    </source>
</evidence>
<evidence type="ECO:0000259" key="1">
    <source>
        <dbReference type="Pfam" id="PF24476"/>
    </source>
</evidence>
<feature type="domain" description="DUF7580" evidence="1">
    <location>
        <begin position="428"/>
        <end position="592"/>
    </location>
</feature>
<reference evidence="2" key="1">
    <citation type="submission" date="2023-06" db="EMBL/GenBank/DDBJ databases">
        <title>Genome-scale phylogeny and comparative genomics of the fungal order Sordariales.</title>
        <authorList>
            <consortium name="Lawrence Berkeley National Laboratory"/>
            <person name="Hensen N."/>
            <person name="Bonometti L."/>
            <person name="Westerberg I."/>
            <person name="Brannstrom I.O."/>
            <person name="Guillou S."/>
            <person name="Cros-Aarteil S."/>
            <person name="Calhoun S."/>
            <person name="Haridas S."/>
            <person name="Kuo A."/>
            <person name="Mondo S."/>
            <person name="Pangilinan J."/>
            <person name="Riley R."/>
            <person name="Labutti K."/>
            <person name="Andreopoulos B."/>
            <person name="Lipzen A."/>
            <person name="Chen C."/>
            <person name="Yanf M."/>
            <person name="Daum C."/>
            <person name="Ng V."/>
            <person name="Clum A."/>
            <person name="Steindorff A."/>
            <person name="Ohm R."/>
            <person name="Martin F."/>
            <person name="Silar P."/>
            <person name="Natvig D."/>
            <person name="Lalanne C."/>
            <person name="Gautier V."/>
            <person name="Ament-Velasquez S.L."/>
            <person name="Kruys A."/>
            <person name="Hutchinson M.I."/>
            <person name="Powell A.J."/>
            <person name="Barry K."/>
            <person name="Miller A.N."/>
            <person name="Grigoriev I.V."/>
            <person name="Debuchy R."/>
            <person name="Gladieux P."/>
            <person name="Thoren M.H."/>
            <person name="Johannesson H."/>
        </authorList>
    </citation>
    <scope>NUCLEOTIDE SEQUENCE</scope>
    <source>
        <strain evidence="2">PSN4</strain>
    </source>
</reference>
<dbReference type="InterPro" id="IPR056002">
    <property type="entry name" value="DUF7580"/>
</dbReference>
<sequence>MSGFEIAGVVLGAFPILTDALKDARGPYQKVKRWWNFSIAFEDFLLRLDTERVAFLQNLDNLLTSASIPEPDKQLLMLDPRCDLWYSPSIQAALRARISDPYFDWYITVLSDIREALDEIKEFLPVGKMHQIDAKGAHDIIFRAKTSFSSRKDHLLDRIQDRNEEIFKFLLRESIKPSETPKPTKSTANSHQFIRAQKRSKELHQVLRSVWKCQCTASHSCGISSSMSSHKLSPIEISLLVTDSSKNHLIRVEQFEEEDGCHQGSSVASSSVVEDISTVRRQLAYKNKSKGVETSKGALMMLGKSALSSTLNPAGSTSSSTTTIAQATVQGITLSSAKPLPKPRVRFATSAAQTSQAPLAQKNAAALTNFCASLSSATSKTSSTLLGFLQLNREEKVFLRLNTSRQFPCQPDAETLAGFLSSTPRRGTRVQVGLDIAISLLSLDSTTWISTDLNKTHIRVVKESLDPVQASCVPTPYLFRPEPRSSNDNIPTRDGTQQRLLALGILLLELLFGQNVEQHPDRNKFMGPDGKPNRYTDMCTAMEWQKQVELEVGDGLSGAIQKCLSCDFGVDRDLGSPQFIQAVLSYVVEPLRTFLLSWNTTVVIK</sequence>
<dbReference type="AlphaFoldDB" id="A0AAJ0B3B1"/>
<protein>
    <recommendedName>
        <fullName evidence="1">DUF7580 domain-containing protein</fullName>
    </recommendedName>
</protein>
<name>A0AAJ0B3B1_9PEZI</name>
<comment type="caution">
    <text evidence="2">The sequence shown here is derived from an EMBL/GenBank/DDBJ whole genome shotgun (WGS) entry which is preliminary data.</text>
</comment>
<dbReference type="Pfam" id="PF24476">
    <property type="entry name" value="DUF7580"/>
    <property type="match status" value="1"/>
</dbReference>
<dbReference type="PANTHER" id="PTHR35186">
    <property type="entry name" value="ANK_REP_REGION DOMAIN-CONTAINING PROTEIN"/>
    <property type="match status" value="1"/>
</dbReference>
<proteinExistence type="predicted"/>
<dbReference type="Proteomes" id="UP001239445">
    <property type="component" value="Unassembled WGS sequence"/>
</dbReference>
<gene>
    <name evidence="2" type="ORF">QBC47DRAFT_392869</name>
</gene>
<evidence type="ECO:0000313" key="2">
    <source>
        <dbReference type="EMBL" id="KAK1750908.1"/>
    </source>
</evidence>
<organism evidence="2 3">
    <name type="scientific">Echria macrotheca</name>
    <dbReference type="NCBI Taxonomy" id="438768"/>
    <lineage>
        <taxon>Eukaryota</taxon>
        <taxon>Fungi</taxon>
        <taxon>Dikarya</taxon>
        <taxon>Ascomycota</taxon>
        <taxon>Pezizomycotina</taxon>
        <taxon>Sordariomycetes</taxon>
        <taxon>Sordariomycetidae</taxon>
        <taxon>Sordariales</taxon>
        <taxon>Schizotheciaceae</taxon>
        <taxon>Echria</taxon>
    </lineage>
</organism>
<keyword evidence="3" id="KW-1185">Reference proteome</keyword>
<dbReference type="EMBL" id="MU839844">
    <property type="protein sequence ID" value="KAK1750908.1"/>
    <property type="molecule type" value="Genomic_DNA"/>
</dbReference>